<dbReference type="EMBL" id="AMGY01000004">
    <property type="protein sequence ID" value="EXJ85316.1"/>
    <property type="molecule type" value="Genomic_DNA"/>
</dbReference>
<evidence type="ECO:0000256" key="2">
    <source>
        <dbReference type="ARBA" id="ARBA00022598"/>
    </source>
</evidence>
<keyword evidence="5" id="KW-0067">ATP-binding</keyword>
<evidence type="ECO:0000256" key="6">
    <source>
        <dbReference type="ARBA" id="ARBA00022842"/>
    </source>
</evidence>
<name>W9Y7U1_9EURO</name>
<evidence type="ECO:0000256" key="7">
    <source>
        <dbReference type="SAM" id="MobiDB-lite"/>
    </source>
</evidence>
<dbReference type="HOGENOM" id="CLU_015869_2_0_1"/>
<dbReference type="Gene3D" id="3.40.1190.10">
    <property type="entry name" value="Mur-like, catalytic domain"/>
    <property type="match status" value="1"/>
</dbReference>
<dbReference type="GO" id="GO:0005739">
    <property type="term" value="C:mitochondrion"/>
    <property type="evidence" value="ECO:0007669"/>
    <property type="project" value="TreeGrafter"/>
</dbReference>
<dbReference type="Proteomes" id="UP000019478">
    <property type="component" value="Unassembled WGS sequence"/>
</dbReference>
<dbReference type="PANTHER" id="PTHR11136:SF0">
    <property type="entry name" value="DIHYDROFOLATE SYNTHETASE-RELATED"/>
    <property type="match status" value="1"/>
</dbReference>
<dbReference type="GO" id="GO:0046872">
    <property type="term" value="F:metal ion binding"/>
    <property type="evidence" value="ECO:0007669"/>
    <property type="project" value="UniProtKB-KW"/>
</dbReference>
<comment type="similarity">
    <text evidence="1">Belongs to the folylpolyglutamate synthase family.</text>
</comment>
<dbReference type="SUPFAM" id="SSF53623">
    <property type="entry name" value="MurD-like peptide ligases, catalytic domain"/>
    <property type="match status" value="1"/>
</dbReference>
<evidence type="ECO:0000256" key="4">
    <source>
        <dbReference type="ARBA" id="ARBA00022741"/>
    </source>
</evidence>
<evidence type="ECO:0000313" key="10">
    <source>
        <dbReference type="Proteomes" id="UP000019478"/>
    </source>
</evidence>
<dbReference type="Pfam" id="PF02875">
    <property type="entry name" value="Mur_ligase_C"/>
    <property type="match status" value="1"/>
</dbReference>
<dbReference type="RefSeq" id="XP_007734301.1">
    <property type="nucleotide sequence ID" value="XM_007736111.1"/>
</dbReference>
<proteinExistence type="inferred from homology"/>
<reference evidence="9 10" key="1">
    <citation type="submission" date="2013-03" db="EMBL/GenBank/DDBJ databases">
        <title>The Genome Sequence of Capronia epimyces CBS 606.96.</title>
        <authorList>
            <consortium name="The Broad Institute Genomics Platform"/>
            <person name="Cuomo C."/>
            <person name="de Hoog S."/>
            <person name="Gorbushina A."/>
            <person name="Walker B."/>
            <person name="Young S.K."/>
            <person name="Zeng Q."/>
            <person name="Gargeya S."/>
            <person name="Fitzgerald M."/>
            <person name="Haas B."/>
            <person name="Abouelleil A."/>
            <person name="Allen A.W."/>
            <person name="Alvarado L."/>
            <person name="Arachchi H.M."/>
            <person name="Berlin A.M."/>
            <person name="Chapman S.B."/>
            <person name="Gainer-Dewar J."/>
            <person name="Goldberg J."/>
            <person name="Griggs A."/>
            <person name="Gujja S."/>
            <person name="Hansen M."/>
            <person name="Howarth C."/>
            <person name="Imamovic A."/>
            <person name="Ireland A."/>
            <person name="Larimer J."/>
            <person name="McCowan C."/>
            <person name="Murphy C."/>
            <person name="Pearson M."/>
            <person name="Poon T.W."/>
            <person name="Priest M."/>
            <person name="Roberts A."/>
            <person name="Saif S."/>
            <person name="Shea T."/>
            <person name="Sisk P."/>
            <person name="Sykes S."/>
            <person name="Wortman J."/>
            <person name="Nusbaum C."/>
            <person name="Birren B."/>
        </authorList>
    </citation>
    <scope>NUCLEOTIDE SEQUENCE [LARGE SCALE GENOMIC DNA]</scope>
    <source>
        <strain evidence="9 10">CBS 606.96</strain>
    </source>
</reference>
<keyword evidence="10" id="KW-1185">Reference proteome</keyword>
<evidence type="ECO:0000313" key="9">
    <source>
        <dbReference type="EMBL" id="EXJ85316.1"/>
    </source>
</evidence>
<dbReference type="GO" id="GO:0005829">
    <property type="term" value="C:cytosol"/>
    <property type="evidence" value="ECO:0007669"/>
    <property type="project" value="TreeGrafter"/>
</dbReference>
<dbReference type="InterPro" id="IPR004101">
    <property type="entry name" value="Mur_ligase_C"/>
</dbReference>
<dbReference type="PROSITE" id="PS01012">
    <property type="entry name" value="FOLYLPOLYGLU_SYNT_2"/>
    <property type="match status" value="1"/>
</dbReference>
<keyword evidence="4" id="KW-0547">Nucleotide-binding</keyword>
<dbReference type="GO" id="GO:0005524">
    <property type="term" value="F:ATP binding"/>
    <property type="evidence" value="ECO:0007669"/>
    <property type="project" value="UniProtKB-KW"/>
</dbReference>
<dbReference type="SUPFAM" id="SSF53244">
    <property type="entry name" value="MurD-like peptide ligases, peptide-binding domain"/>
    <property type="match status" value="1"/>
</dbReference>
<evidence type="ECO:0000259" key="8">
    <source>
        <dbReference type="Pfam" id="PF02875"/>
    </source>
</evidence>
<dbReference type="InterPro" id="IPR018109">
    <property type="entry name" value="Folylpolyglutamate_synth_CS"/>
</dbReference>
<dbReference type="GO" id="GO:0004326">
    <property type="term" value="F:tetrahydrofolylpolyglutamate synthase activity"/>
    <property type="evidence" value="ECO:0007669"/>
    <property type="project" value="InterPro"/>
</dbReference>
<dbReference type="GO" id="GO:0008841">
    <property type="term" value="F:dihydrofolate synthase activity"/>
    <property type="evidence" value="ECO:0007669"/>
    <property type="project" value="TreeGrafter"/>
</dbReference>
<gene>
    <name evidence="9" type="ORF">A1O3_05991</name>
</gene>
<feature type="region of interest" description="Disordered" evidence="7">
    <location>
        <begin position="95"/>
        <end position="115"/>
    </location>
</feature>
<protein>
    <recommendedName>
        <fullName evidence="8">Mur ligase C-terminal domain-containing protein</fullName>
    </recommendedName>
</protein>
<keyword evidence="2" id="KW-0436">Ligase</keyword>
<keyword evidence="3" id="KW-0479">Metal-binding</keyword>
<dbReference type="eggNOG" id="KOG2525">
    <property type="taxonomic scope" value="Eukaryota"/>
</dbReference>
<evidence type="ECO:0000256" key="3">
    <source>
        <dbReference type="ARBA" id="ARBA00022723"/>
    </source>
</evidence>
<dbReference type="AlphaFoldDB" id="W9Y7U1"/>
<dbReference type="STRING" id="1182542.W9Y7U1"/>
<dbReference type="InterPro" id="IPR036565">
    <property type="entry name" value="Mur-like_cat_sf"/>
</dbReference>
<dbReference type="NCBIfam" id="TIGR01499">
    <property type="entry name" value="folC"/>
    <property type="match status" value="1"/>
</dbReference>
<dbReference type="InterPro" id="IPR001645">
    <property type="entry name" value="Folylpolyglutamate_synth"/>
</dbReference>
<organism evidence="9 10">
    <name type="scientific">Capronia epimyces CBS 606.96</name>
    <dbReference type="NCBI Taxonomy" id="1182542"/>
    <lineage>
        <taxon>Eukaryota</taxon>
        <taxon>Fungi</taxon>
        <taxon>Dikarya</taxon>
        <taxon>Ascomycota</taxon>
        <taxon>Pezizomycotina</taxon>
        <taxon>Eurotiomycetes</taxon>
        <taxon>Chaetothyriomycetidae</taxon>
        <taxon>Chaetothyriales</taxon>
        <taxon>Herpotrichiellaceae</taxon>
        <taxon>Capronia</taxon>
    </lineage>
</organism>
<evidence type="ECO:0000256" key="1">
    <source>
        <dbReference type="ARBA" id="ARBA00008276"/>
    </source>
</evidence>
<sequence>MINLGLQRISRLLAPLFAQHPTLPWKAVHIAGTNGKGSVAALVATFLSAAGYRVGRFTSPHLVDRWDCITLDQRAVERDKFLSVEQRLKAAIGGRSAVDSDDGDGDGNGNGNGVVNNDDAPSEFEILTATAFELFTAEGVDVAVIECGLGGRLDATNVLRSHDVIVSVLTKVGLDHTEFLGSTLEAVAAEKSGIFKNGVPVVVDESNAPAVLEVVSQKLKALAAAEGGGVLESGPFVLPQQQRDRLLQNQDIAHMGLARHQCQNLMTAFTAYYLAEEQLVKPQAEVPGTATGTSTSPATLSRTRFAQHIATTTQYLPSLIWTAQSSLRGRLEWLYLPSSVFTSRIPGIETVKVLLDGAHNPQSAQALAEYIASHVRDHSSSAGPVTWVLAAKQDKDIRTMLSLLLQPSDNVVTCSFGPVDGMPWVKSMDASELAGTVREFTTGTVEVGLGGSVQKAVQRAIEIAYVPEAGAPYETGTGTRPLCIAGSLYLVGDVLRWLKELEE</sequence>
<dbReference type="OrthoDB" id="5212574at2759"/>
<dbReference type="Gene3D" id="3.90.190.20">
    <property type="entry name" value="Mur ligase, C-terminal domain"/>
    <property type="match status" value="1"/>
</dbReference>
<dbReference type="InterPro" id="IPR036615">
    <property type="entry name" value="Mur_ligase_C_dom_sf"/>
</dbReference>
<feature type="domain" description="Mur ligase C-terminal" evidence="8">
    <location>
        <begin position="348"/>
        <end position="464"/>
    </location>
</feature>
<dbReference type="GeneID" id="19170101"/>
<accession>W9Y7U1</accession>
<comment type="caution">
    <text evidence="9">The sequence shown here is derived from an EMBL/GenBank/DDBJ whole genome shotgun (WGS) entry which is preliminary data.</text>
</comment>
<keyword evidence="6" id="KW-0460">Magnesium</keyword>
<dbReference type="UniPathway" id="UPA00850"/>
<evidence type="ECO:0000256" key="5">
    <source>
        <dbReference type="ARBA" id="ARBA00022840"/>
    </source>
</evidence>
<dbReference type="PANTHER" id="PTHR11136">
    <property type="entry name" value="FOLYLPOLYGLUTAMATE SYNTHASE-RELATED"/>
    <property type="match status" value="1"/>
</dbReference>